<dbReference type="STRING" id="1121877.FEAC_03560"/>
<evidence type="ECO:0000259" key="6">
    <source>
        <dbReference type="PROSITE" id="PS50850"/>
    </source>
</evidence>
<gene>
    <name evidence="7" type="ORF">FEAC_03560</name>
</gene>
<dbReference type="AlphaFoldDB" id="A0A0D8FYB8"/>
<evidence type="ECO:0000256" key="5">
    <source>
        <dbReference type="SAM" id="Phobius"/>
    </source>
</evidence>
<accession>A0A0D8FYB8</accession>
<keyword evidence="8" id="KW-1185">Reference proteome</keyword>
<feature type="transmembrane region" description="Helical" evidence="5">
    <location>
        <begin position="235"/>
        <end position="259"/>
    </location>
</feature>
<dbReference type="PATRIC" id="fig|1121877.4.peg.387"/>
<dbReference type="PROSITE" id="PS50850">
    <property type="entry name" value="MFS"/>
    <property type="match status" value="1"/>
</dbReference>
<feature type="transmembrane region" description="Helical" evidence="5">
    <location>
        <begin position="207"/>
        <end position="229"/>
    </location>
</feature>
<dbReference type="PANTHER" id="PTHR23527:SF1">
    <property type="entry name" value="BLL3282 PROTEIN"/>
    <property type="match status" value="1"/>
</dbReference>
<keyword evidence="4 5" id="KW-0472">Membrane</keyword>
<dbReference type="GO" id="GO:0005886">
    <property type="term" value="C:plasma membrane"/>
    <property type="evidence" value="ECO:0007669"/>
    <property type="project" value="UniProtKB-SubCell"/>
</dbReference>
<evidence type="ECO:0000313" key="8">
    <source>
        <dbReference type="Proteomes" id="UP000032336"/>
    </source>
</evidence>
<dbReference type="GO" id="GO:0022857">
    <property type="term" value="F:transmembrane transporter activity"/>
    <property type="evidence" value="ECO:0007669"/>
    <property type="project" value="InterPro"/>
</dbReference>
<dbReference type="InterPro" id="IPR020846">
    <property type="entry name" value="MFS_dom"/>
</dbReference>
<evidence type="ECO:0000313" key="7">
    <source>
        <dbReference type="EMBL" id="KJE77984.1"/>
    </source>
</evidence>
<feature type="transmembrane region" description="Helical" evidence="5">
    <location>
        <begin position="297"/>
        <end position="320"/>
    </location>
</feature>
<feature type="transmembrane region" description="Helical" evidence="5">
    <location>
        <begin position="332"/>
        <end position="353"/>
    </location>
</feature>
<organism evidence="7 8">
    <name type="scientific">Ferrimicrobium acidiphilum DSM 19497</name>
    <dbReference type="NCBI Taxonomy" id="1121877"/>
    <lineage>
        <taxon>Bacteria</taxon>
        <taxon>Bacillati</taxon>
        <taxon>Actinomycetota</taxon>
        <taxon>Acidimicrobiia</taxon>
        <taxon>Acidimicrobiales</taxon>
        <taxon>Acidimicrobiaceae</taxon>
        <taxon>Ferrimicrobium</taxon>
    </lineage>
</organism>
<dbReference type="InterPro" id="IPR011701">
    <property type="entry name" value="MFS"/>
</dbReference>
<dbReference type="OrthoDB" id="5176013at2"/>
<name>A0A0D8FYB8_9ACTN</name>
<sequence length="392" mass="40188">MRFDRRDRGAVTLALSIAATTITTLPVFLTGALAVVIRRHLGLSSSELGLLVAGFFAAAVPSSLFIAPRVAGIGAERIMRLSGVAATLALVAIASVGGSFTVILVALIVGGVANGAMQPAVNLYLTSRVHLARQGFAFGVKQAAIPVSTLLAGMSVPLVALAFGWRYAYVGAAGIALVVTLLLPKYRQVDATAGPRSVKTTVVLKPLIFLAVGIGLGAGAANGLGAFFISSTVHIGVAAGTAGYMASIGSLASLITRVASGYFADRRSGNHFVVVAIMLSLGALGYILLSFGFRPLIVVAAVLAYAAGWGWNGVFNYAVALTHPEATGHATGITQAGAFAGSVFGPLAFGLIVDHLGYPSAWRFAAILVIFAALAVMRGRSLLLREIAQREG</sequence>
<dbReference type="Pfam" id="PF07690">
    <property type="entry name" value="MFS_1"/>
    <property type="match status" value="2"/>
</dbReference>
<dbReference type="InterPro" id="IPR036259">
    <property type="entry name" value="MFS_trans_sf"/>
</dbReference>
<dbReference type="Proteomes" id="UP000032336">
    <property type="component" value="Unassembled WGS sequence"/>
</dbReference>
<comment type="caution">
    <text evidence="7">The sequence shown here is derived from an EMBL/GenBank/DDBJ whole genome shotgun (WGS) entry which is preliminary data.</text>
</comment>
<dbReference type="eggNOG" id="COG2814">
    <property type="taxonomic scope" value="Bacteria"/>
</dbReference>
<dbReference type="InterPro" id="IPR052952">
    <property type="entry name" value="MFS-Transporter"/>
</dbReference>
<keyword evidence="2 5" id="KW-0812">Transmembrane</keyword>
<feature type="transmembrane region" description="Helical" evidence="5">
    <location>
        <begin position="48"/>
        <end position="66"/>
    </location>
</feature>
<evidence type="ECO:0000256" key="1">
    <source>
        <dbReference type="ARBA" id="ARBA00004651"/>
    </source>
</evidence>
<dbReference type="EMBL" id="JXUW01000002">
    <property type="protein sequence ID" value="KJE77984.1"/>
    <property type="molecule type" value="Genomic_DNA"/>
</dbReference>
<dbReference type="PANTHER" id="PTHR23527">
    <property type="entry name" value="BLL3282 PROTEIN"/>
    <property type="match status" value="1"/>
</dbReference>
<keyword evidence="3 5" id="KW-1133">Transmembrane helix</keyword>
<feature type="domain" description="Major facilitator superfamily (MFS) profile" evidence="6">
    <location>
        <begin position="12"/>
        <end position="390"/>
    </location>
</feature>
<feature type="transmembrane region" description="Helical" evidence="5">
    <location>
        <begin position="12"/>
        <end position="36"/>
    </location>
</feature>
<comment type="subcellular location">
    <subcellularLocation>
        <location evidence="1">Cell membrane</location>
        <topology evidence="1">Multi-pass membrane protein</topology>
    </subcellularLocation>
</comment>
<evidence type="ECO:0000256" key="4">
    <source>
        <dbReference type="ARBA" id="ARBA00023136"/>
    </source>
</evidence>
<evidence type="ECO:0000256" key="3">
    <source>
        <dbReference type="ARBA" id="ARBA00022989"/>
    </source>
</evidence>
<feature type="transmembrane region" description="Helical" evidence="5">
    <location>
        <begin position="167"/>
        <end position="186"/>
    </location>
</feature>
<dbReference type="Gene3D" id="1.20.1250.20">
    <property type="entry name" value="MFS general substrate transporter like domains"/>
    <property type="match status" value="2"/>
</dbReference>
<dbReference type="GeneID" id="78371697"/>
<proteinExistence type="predicted"/>
<feature type="transmembrane region" description="Helical" evidence="5">
    <location>
        <begin position="271"/>
        <end position="291"/>
    </location>
</feature>
<dbReference type="RefSeq" id="WP_052565217.1">
    <property type="nucleotide sequence ID" value="NZ_JQKF01000002.1"/>
</dbReference>
<feature type="transmembrane region" description="Helical" evidence="5">
    <location>
        <begin position="359"/>
        <end position="377"/>
    </location>
</feature>
<reference evidence="7 8" key="1">
    <citation type="submission" date="2015-01" db="EMBL/GenBank/DDBJ databases">
        <title>Draft genome of the acidophilic iron oxidizer Ferrimicrobium acidiphilum strain T23.</title>
        <authorList>
            <person name="Poehlein A."/>
            <person name="Eisen S."/>
            <person name="Schloemann M."/>
            <person name="Johnson B.D."/>
            <person name="Daniel R."/>
            <person name="Muehling M."/>
        </authorList>
    </citation>
    <scope>NUCLEOTIDE SEQUENCE [LARGE SCALE GENOMIC DNA]</scope>
    <source>
        <strain evidence="7 8">T23</strain>
    </source>
</reference>
<evidence type="ECO:0000256" key="2">
    <source>
        <dbReference type="ARBA" id="ARBA00022692"/>
    </source>
</evidence>
<dbReference type="SUPFAM" id="SSF103473">
    <property type="entry name" value="MFS general substrate transporter"/>
    <property type="match status" value="1"/>
</dbReference>
<protein>
    <submittedName>
        <fullName evidence="7">Regulatory protein UhpC</fullName>
    </submittedName>
</protein>